<evidence type="ECO:0000256" key="1">
    <source>
        <dbReference type="ARBA" id="ARBA00001561"/>
    </source>
</evidence>
<dbReference type="EMBL" id="JACJIQ010000004">
    <property type="protein sequence ID" value="MBA9076513.1"/>
    <property type="molecule type" value="Genomic_DNA"/>
</dbReference>
<dbReference type="Proteomes" id="UP000563094">
    <property type="component" value="Unassembled WGS sequence"/>
</dbReference>
<dbReference type="AlphaFoldDB" id="A0A839GG08"/>
<dbReference type="GO" id="GO:0008745">
    <property type="term" value="F:N-acetylmuramoyl-L-alanine amidase activity"/>
    <property type="evidence" value="ECO:0007669"/>
    <property type="project" value="UniProtKB-EC"/>
</dbReference>
<reference evidence="6 7" key="1">
    <citation type="submission" date="2020-08" db="EMBL/GenBank/DDBJ databases">
        <title>Genomic Encyclopedia of Type Strains, Phase IV (KMG-IV): sequencing the most valuable type-strain genomes for metagenomic binning, comparative biology and taxonomic classification.</title>
        <authorList>
            <person name="Goeker M."/>
        </authorList>
    </citation>
    <scope>NUCLEOTIDE SEQUENCE [LARGE SCALE GENOMIC DNA]</scope>
    <source>
        <strain evidence="6 7">DSM 29854</strain>
    </source>
</reference>
<evidence type="ECO:0000313" key="7">
    <source>
        <dbReference type="Proteomes" id="UP000563094"/>
    </source>
</evidence>
<dbReference type="PANTHER" id="PTHR30404:SF0">
    <property type="entry name" value="N-ACETYLMURAMOYL-L-ALANINE AMIDASE AMIC"/>
    <property type="match status" value="1"/>
</dbReference>
<dbReference type="GO" id="GO:0009253">
    <property type="term" value="P:peptidoglycan catabolic process"/>
    <property type="evidence" value="ECO:0007669"/>
    <property type="project" value="InterPro"/>
</dbReference>
<evidence type="ECO:0000259" key="5">
    <source>
        <dbReference type="SMART" id="SM00646"/>
    </source>
</evidence>
<evidence type="ECO:0000256" key="2">
    <source>
        <dbReference type="ARBA" id="ARBA00011901"/>
    </source>
</evidence>
<gene>
    <name evidence="6" type="ORF">FHS90_001219</name>
</gene>
<comment type="catalytic activity">
    <reaction evidence="1">
        <text>Hydrolyzes the link between N-acetylmuramoyl residues and L-amino acid residues in certain cell-wall glycopeptides.</text>
        <dbReference type="EC" id="3.5.1.28"/>
    </reaction>
</comment>
<dbReference type="InterPro" id="IPR002508">
    <property type="entry name" value="MurNAc-LAA_cat"/>
</dbReference>
<evidence type="ECO:0000313" key="6">
    <source>
        <dbReference type="EMBL" id="MBA9076513.1"/>
    </source>
</evidence>
<evidence type="ECO:0000256" key="4">
    <source>
        <dbReference type="SAM" id="SignalP"/>
    </source>
</evidence>
<dbReference type="Gene3D" id="2.60.40.3500">
    <property type="match status" value="1"/>
</dbReference>
<dbReference type="Pfam" id="PF01520">
    <property type="entry name" value="Amidase_3"/>
    <property type="match status" value="1"/>
</dbReference>
<name>A0A839GG08_9BACT</name>
<keyword evidence="3 6" id="KW-0378">Hydrolase</keyword>
<dbReference type="SUPFAM" id="SSF53187">
    <property type="entry name" value="Zn-dependent exopeptidases"/>
    <property type="match status" value="1"/>
</dbReference>
<dbReference type="PANTHER" id="PTHR30404">
    <property type="entry name" value="N-ACETYLMURAMOYL-L-ALANINE AMIDASE"/>
    <property type="match status" value="1"/>
</dbReference>
<protein>
    <recommendedName>
        <fullName evidence="2">N-acetylmuramoyl-L-alanine amidase</fullName>
        <ecNumber evidence="2">3.5.1.28</ecNumber>
    </recommendedName>
</protein>
<sequence length="514" mass="56868">MKPFFLLLFTCLALQAAVAQNPATKPAAAKATPPAAAPDSLQVEYVRTQPDADLWLQPGDRLQMRVKARSGLKVTLWNQHPLQELPAVQNKGEKGLYVGTYILQPGDRLPSLNVPVLVDDTTNAFPATVFSTKSNVTLLNPAQPLYGLTNTSSAYLNYGLGEDRLGGAKMGFLDSLVRVQITGKIGRDYRIKLSNTLNAYMPVQQVQLEGGPSSLTGESLTSSWSVTGDDEKGKYDYVRVAVGQRLPYTSFMDVAPSRIVVDIYGAVSNSNWITQHRTLREVENVQYQQLTSDVFRVIIDLKHPQAWGYGIGYQGNSLVIKVKRQPEKLKLKHLTVAVDAGHGGTNKGTIGKTGIPEKEITLQIAQQLKRELQKKGAHVIMTREADVTVDNSERVRILKKAQPDLLVSVHVNSAGRPEVQGTSTYYRHVAFRPLSQALYEEVLELGLKEFGNIGGFNFALNAPTEFPNALVETAFSSNPQDEQKLINPAFQEDMAQQIRKGVERFLKETKRRKK</sequence>
<feature type="domain" description="MurNAc-LAA" evidence="5">
    <location>
        <begin position="395"/>
        <end position="503"/>
    </location>
</feature>
<dbReference type="CDD" id="cd02696">
    <property type="entry name" value="MurNAc-LAA"/>
    <property type="match status" value="1"/>
</dbReference>
<dbReference type="Gene3D" id="3.40.630.40">
    <property type="entry name" value="Zn-dependent exopeptidases"/>
    <property type="match status" value="1"/>
</dbReference>
<dbReference type="EC" id="3.5.1.28" evidence="2"/>
<feature type="chain" id="PRO_5032723955" description="N-acetylmuramoyl-L-alanine amidase" evidence="4">
    <location>
        <begin position="20"/>
        <end position="514"/>
    </location>
</feature>
<organism evidence="6 7">
    <name type="scientific">Rufibacter quisquiliarum</name>
    <dbReference type="NCBI Taxonomy" id="1549639"/>
    <lineage>
        <taxon>Bacteria</taxon>
        <taxon>Pseudomonadati</taxon>
        <taxon>Bacteroidota</taxon>
        <taxon>Cytophagia</taxon>
        <taxon>Cytophagales</taxon>
        <taxon>Hymenobacteraceae</taxon>
        <taxon>Rufibacter</taxon>
    </lineage>
</organism>
<proteinExistence type="predicted"/>
<keyword evidence="4" id="KW-0732">Signal</keyword>
<dbReference type="InterPro" id="IPR050695">
    <property type="entry name" value="N-acetylmuramoyl_amidase_3"/>
</dbReference>
<dbReference type="InterPro" id="IPR021731">
    <property type="entry name" value="AMIN_dom"/>
</dbReference>
<dbReference type="GO" id="GO:0030288">
    <property type="term" value="C:outer membrane-bounded periplasmic space"/>
    <property type="evidence" value="ECO:0007669"/>
    <property type="project" value="TreeGrafter"/>
</dbReference>
<keyword evidence="7" id="KW-1185">Reference proteome</keyword>
<dbReference type="SMART" id="SM00646">
    <property type="entry name" value="Ami_3"/>
    <property type="match status" value="1"/>
</dbReference>
<accession>A0A839GG08</accession>
<feature type="signal peptide" evidence="4">
    <location>
        <begin position="1"/>
        <end position="19"/>
    </location>
</feature>
<dbReference type="Pfam" id="PF11741">
    <property type="entry name" value="AMIN"/>
    <property type="match status" value="1"/>
</dbReference>
<dbReference type="RefSeq" id="WP_182512336.1">
    <property type="nucleotide sequence ID" value="NZ_JACJIQ010000004.1"/>
</dbReference>
<evidence type="ECO:0000256" key="3">
    <source>
        <dbReference type="ARBA" id="ARBA00022801"/>
    </source>
</evidence>
<comment type="caution">
    <text evidence="6">The sequence shown here is derived from an EMBL/GenBank/DDBJ whole genome shotgun (WGS) entry which is preliminary data.</text>
</comment>